<evidence type="ECO:0000313" key="5">
    <source>
        <dbReference type="Proteomes" id="UP000320811"/>
    </source>
</evidence>
<evidence type="ECO:0000256" key="1">
    <source>
        <dbReference type="ARBA" id="ARBA00023015"/>
    </source>
</evidence>
<dbReference type="InterPro" id="IPR002818">
    <property type="entry name" value="DJ-1/PfpI"/>
</dbReference>
<evidence type="ECO:0000256" key="2">
    <source>
        <dbReference type="ARBA" id="ARBA00023163"/>
    </source>
</evidence>
<dbReference type="Proteomes" id="UP000320811">
    <property type="component" value="Unassembled WGS sequence"/>
</dbReference>
<dbReference type="AlphaFoldDB" id="A0A561P124"/>
<keyword evidence="5" id="KW-1185">Reference proteome</keyword>
<dbReference type="InterPro" id="IPR052158">
    <property type="entry name" value="INH-QAR"/>
</dbReference>
<dbReference type="Gene3D" id="1.10.10.60">
    <property type="entry name" value="Homeodomain-like"/>
    <property type="match status" value="1"/>
</dbReference>
<dbReference type="OrthoDB" id="9803764at2"/>
<dbReference type="GO" id="GO:0043565">
    <property type="term" value="F:sequence-specific DNA binding"/>
    <property type="evidence" value="ECO:0007669"/>
    <property type="project" value="InterPro"/>
</dbReference>
<dbReference type="RefSeq" id="WP_145675160.1">
    <property type="nucleotide sequence ID" value="NZ_VIWO01000017.1"/>
</dbReference>
<dbReference type="EMBL" id="VIWO01000017">
    <property type="protein sequence ID" value="TWF31821.1"/>
    <property type="molecule type" value="Genomic_DNA"/>
</dbReference>
<evidence type="ECO:0000259" key="3">
    <source>
        <dbReference type="PROSITE" id="PS01124"/>
    </source>
</evidence>
<dbReference type="PROSITE" id="PS01124">
    <property type="entry name" value="HTH_ARAC_FAMILY_2"/>
    <property type="match status" value="1"/>
</dbReference>
<evidence type="ECO:0000313" key="4">
    <source>
        <dbReference type="EMBL" id="TWF31821.1"/>
    </source>
</evidence>
<gene>
    <name evidence="4" type="ORF">FHW36_11710</name>
</gene>
<dbReference type="SUPFAM" id="SSF46689">
    <property type="entry name" value="Homeodomain-like"/>
    <property type="match status" value="2"/>
</dbReference>
<dbReference type="InterPro" id="IPR009057">
    <property type="entry name" value="Homeodomain-like_sf"/>
</dbReference>
<dbReference type="CDD" id="cd03137">
    <property type="entry name" value="GATase1_AraC_1"/>
    <property type="match status" value="1"/>
</dbReference>
<dbReference type="PANTHER" id="PTHR43130:SF3">
    <property type="entry name" value="HTH-TYPE TRANSCRIPTIONAL REGULATOR RV1931C"/>
    <property type="match status" value="1"/>
</dbReference>
<comment type="caution">
    <text evidence="4">The sequence shown here is derived from an EMBL/GenBank/DDBJ whole genome shotgun (WGS) entry which is preliminary data.</text>
</comment>
<dbReference type="Pfam" id="PF12833">
    <property type="entry name" value="HTH_18"/>
    <property type="match status" value="1"/>
</dbReference>
<dbReference type="InterPro" id="IPR029062">
    <property type="entry name" value="Class_I_gatase-like"/>
</dbReference>
<proteinExistence type="predicted"/>
<accession>A0A561P124</accession>
<feature type="domain" description="HTH araC/xylS-type" evidence="3">
    <location>
        <begin position="227"/>
        <end position="325"/>
    </location>
</feature>
<protein>
    <submittedName>
        <fullName evidence="4">AraC family transcriptional regulator with amidase-like domain</fullName>
    </submittedName>
</protein>
<organism evidence="4 5">
    <name type="scientific">Chitinophaga polysaccharea</name>
    <dbReference type="NCBI Taxonomy" id="1293035"/>
    <lineage>
        <taxon>Bacteria</taxon>
        <taxon>Pseudomonadati</taxon>
        <taxon>Bacteroidota</taxon>
        <taxon>Chitinophagia</taxon>
        <taxon>Chitinophagales</taxon>
        <taxon>Chitinophagaceae</taxon>
        <taxon>Chitinophaga</taxon>
    </lineage>
</organism>
<dbReference type="SMART" id="SM00342">
    <property type="entry name" value="HTH_ARAC"/>
    <property type="match status" value="1"/>
</dbReference>
<dbReference type="Gene3D" id="3.40.50.880">
    <property type="match status" value="1"/>
</dbReference>
<dbReference type="GO" id="GO:0003700">
    <property type="term" value="F:DNA-binding transcription factor activity"/>
    <property type="evidence" value="ECO:0007669"/>
    <property type="project" value="InterPro"/>
</dbReference>
<reference evidence="4 5" key="1">
    <citation type="submission" date="2019-06" db="EMBL/GenBank/DDBJ databases">
        <title>Sorghum-associated microbial communities from plants grown in Nebraska, USA.</title>
        <authorList>
            <person name="Schachtman D."/>
        </authorList>
    </citation>
    <scope>NUCLEOTIDE SEQUENCE [LARGE SCALE GENOMIC DNA]</scope>
    <source>
        <strain evidence="4 5">1209</strain>
    </source>
</reference>
<name>A0A561P124_9BACT</name>
<dbReference type="InterPro" id="IPR018060">
    <property type="entry name" value="HTH_AraC"/>
</dbReference>
<keyword evidence="1" id="KW-0805">Transcription regulation</keyword>
<dbReference type="SUPFAM" id="SSF52317">
    <property type="entry name" value="Class I glutamine amidotransferase-like"/>
    <property type="match status" value="1"/>
</dbReference>
<keyword evidence="2" id="KW-0804">Transcription</keyword>
<dbReference type="PANTHER" id="PTHR43130">
    <property type="entry name" value="ARAC-FAMILY TRANSCRIPTIONAL REGULATOR"/>
    <property type="match status" value="1"/>
</dbReference>
<sequence>MSRSRSSAKKTVVIVATPGILLLDIAGPADVFSIASKEIASQEKGYEIILASVTKNKHIATKSGIRIACDICVTDINFPIDTLLIAGVSLGSLDNIPASFFTWLTAHYPGIRRMGSVCVGAFVLAKAGLLHNKRATTHWEHCTRLQAAYPSVTVDSTPFFVRDGNIYTSGGVTSGMDLSLALVEEDFGREVALQVSRQLVLHLRRAGNQSQFSNLLPSFELKSPLIRSIREWLLKNLDREIRVEYMADHVNMSPRNFARVFLKETQLTPAKFVEKLRVEVARQYLEDTNLSAEQIAEKCGLGNLVSMRRVFIRHLQISPSFYRHAFRTTLATGMAS</sequence>
<dbReference type="Pfam" id="PF01965">
    <property type="entry name" value="DJ-1_PfpI"/>
    <property type="match status" value="1"/>
</dbReference>